<dbReference type="InterPro" id="IPR036689">
    <property type="entry name" value="ESAT-6-like_sf"/>
</dbReference>
<evidence type="ECO:0000313" key="3">
    <source>
        <dbReference type="Proteomes" id="UP000070620"/>
    </source>
</evidence>
<dbReference type="AlphaFoldDB" id="A0A136PK57"/>
<sequence>MGDKSWEDMAREVLVDGRPDKIASAALGWQELIKNLGEVKESLETNVKDLNATWKGPGYDAFKGHIEKLAKNVEQTIDDVDNPGRGKVSLIATLNTAASQLEEAQAKMPIPAAAMGDVLAARNGEMIIGVGLFETRVKADVLGSWPVEQIGKFTDWLTGWFSDQEGEARQVYNEVNGNFRDRVRDTGESGNVTGLTPDDMTPFDPSGGGGGVPPGGMPGAGGLGDTPGLGATPSVGGVGGVKPPGTDGFTPTTHPDLGSGGGYDDGPGTYPGTGDYPGGGGLDDDEWSSGLAGAGGPSTPGLGSAGGGGLPGGSGLGSGGVGAGGGLGGGGGAMAGAGIGRAVSPGMPPMVGGGGAG</sequence>
<reference evidence="2 3" key="1">
    <citation type="submission" date="2016-01" db="EMBL/GenBank/DDBJ databases">
        <title>Whole genome sequence and analysis of Micromonospora rosaria DSM 803, which can produce antibacterial substance rosamicin.</title>
        <authorList>
            <person name="Yang H."/>
            <person name="He X."/>
            <person name="Zhu D."/>
        </authorList>
    </citation>
    <scope>NUCLEOTIDE SEQUENCE [LARGE SCALE GENOMIC DNA]</scope>
    <source>
        <strain evidence="2 3">DSM 803</strain>
    </source>
</reference>
<feature type="compositionally biased region" description="Gly residues" evidence="1">
    <location>
        <begin position="258"/>
        <end position="281"/>
    </location>
</feature>
<feature type="compositionally biased region" description="Gly residues" evidence="1">
    <location>
        <begin position="292"/>
        <end position="310"/>
    </location>
</feature>
<keyword evidence="3" id="KW-1185">Reference proteome</keyword>
<dbReference type="RefSeq" id="WP_067372454.1">
    <property type="nucleotide sequence ID" value="NZ_LRQV01000160.1"/>
</dbReference>
<dbReference type="PRINTS" id="PR01500">
    <property type="entry name" value="TROPOELASTIN"/>
</dbReference>
<organism evidence="2 3">
    <name type="scientific">Micromonospora rosaria</name>
    <dbReference type="NCBI Taxonomy" id="47874"/>
    <lineage>
        <taxon>Bacteria</taxon>
        <taxon>Bacillati</taxon>
        <taxon>Actinomycetota</taxon>
        <taxon>Actinomycetes</taxon>
        <taxon>Micromonosporales</taxon>
        <taxon>Micromonosporaceae</taxon>
        <taxon>Micromonospora</taxon>
    </lineage>
</organism>
<dbReference type="OrthoDB" id="3390360at2"/>
<dbReference type="InterPro" id="IPR038332">
    <property type="entry name" value="PPE_sf"/>
</dbReference>
<protein>
    <submittedName>
        <fullName evidence="2">Uncharacterized protein</fullName>
    </submittedName>
</protein>
<feature type="region of interest" description="Disordered" evidence="1">
    <location>
        <begin position="181"/>
        <end position="310"/>
    </location>
</feature>
<evidence type="ECO:0000313" key="2">
    <source>
        <dbReference type="EMBL" id="KXK58741.1"/>
    </source>
</evidence>
<gene>
    <name evidence="2" type="ORF">AWW66_28025</name>
</gene>
<accession>A0A136PK57</accession>
<dbReference type="Proteomes" id="UP000070620">
    <property type="component" value="Unassembled WGS sequence"/>
</dbReference>
<proteinExistence type="predicted"/>
<dbReference type="Gene3D" id="1.20.1260.20">
    <property type="entry name" value="PPE superfamily"/>
    <property type="match status" value="1"/>
</dbReference>
<feature type="non-terminal residue" evidence="2">
    <location>
        <position position="357"/>
    </location>
</feature>
<name>A0A136PK57_9ACTN</name>
<feature type="compositionally biased region" description="Gly residues" evidence="1">
    <location>
        <begin position="206"/>
        <end position="227"/>
    </location>
</feature>
<comment type="caution">
    <text evidence="2">The sequence shown here is derived from an EMBL/GenBank/DDBJ whole genome shotgun (WGS) entry which is preliminary data.</text>
</comment>
<dbReference type="SUPFAM" id="SSF140453">
    <property type="entry name" value="EsxAB dimer-like"/>
    <property type="match status" value="1"/>
</dbReference>
<dbReference type="EMBL" id="LRQV01000160">
    <property type="protein sequence ID" value="KXK58741.1"/>
    <property type="molecule type" value="Genomic_DNA"/>
</dbReference>
<evidence type="ECO:0000256" key="1">
    <source>
        <dbReference type="SAM" id="MobiDB-lite"/>
    </source>
</evidence>